<gene>
    <name evidence="1" type="ORF">J2853_001909</name>
</gene>
<evidence type="ECO:0000313" key="1">
    <source>
        <dbReference type="EMBL" id="MDP9842698.1"/>
    </source>
</evidence>
<organism evidence="1 2">
    <name type="scientific">Streptosporangium lutulentum</name>
    <dbReference type="NCBI Taxonomy" id="1461250"/>
    <lineage>
        <taxon>Bacteria</taxon>
        <taxon>Bacillati</taxon>
        <taxon>Actinomycetota</taxon>
        <taxon>Actinomycetes</taxon>
        <taxon>Streptosporangiales</taxon>
        <taxon>Streptosporangiaceae</taxon>
        <taxon>Streptosporangium</taxon>
    </lineage>
</organism>
<evidence type="ECO:0000313" key="2">
    <source>
        <dbReference type="Proteomes" id="UP001225356"/>
    </source>
</evidence>
<name>A0ABT9Q7I6_9ACTN</name>
<reference evidence="1 2" key="1">
    <citation type="submission" date="2023-07" db="EMBL/GenBank/DDBJ databases">
        <title>Sequencing the genomes of 1000 actinobacteria strains.</title>
        <authorList>
            <person name="Klenk H.-P."/>
        </authorList>
    </citation>
    <scope>NUCLEOTIDE SEQUENCE [LARGE SCALE GENOMIC DNA]</scope>
    <source>
        <strain evidence="1 2">DSM 46740</strain>
    </source>
</reference>
<comment type="caution">
    <text evidence="1">The sequence shown here is derived from an EMBL/GenBank/DDBJ whole genome shotgun (WGS) entry which is preliminary data.</text>
</comment>
<accession>A0ABT9Q7I6</accession>
<dbReference type="Proteomes" id="UP001225356">
    <property type="component" value="Unassembled WGS sequence"/>
</dbReference>
<proteinExistence type="predicted"/>
<sequence>MRAIVAHRSRAAQAYGLVAVRSVTTEERAMPDPPYPQVNKGLRGVPSRQCEPWSMPCTFVLFDISTNGKDLLCGPSPSETAPPVWLGSP</sequence>
<dbReference type="EMBL" id="JAUSQU010000001">
    <property type="protein sequence ID" value="MDP9842698.1"/>
    <property type="molecule type" value="Genomic_DNA"/>
</dbReference>
<protein>
    <submittedName>
        <fullName evidence="1">Uncharacterized protein</fullName>
    </submittedName>
</protein>
<keyword evidence="2" id="KW-1185">Reference proteome</keyword>